<dbReference type="Proteomes" id="UP000577707">
    <property type="component" value="Unassembled WGS sequence"/>
</dbReference>
<accession>A0A7W5A9U3</accession>
<name>A0A7W5A9U3_9ACTN</name>
<evidence type="ECO:0000313" key="1">
    <source>
        <dbReference type="EMBL" id="MBB3092145.1"/>
    </source>
</evidence>
<evidence type="ECO:0000313" key="2">
    <source>
        <dbReference type="Proteomes" id="UP000577707"/>
    </source>
</evidence>
<organism evidence="1 2">
    <name type="scientific">Nocardioides albus</name>
    <dbReference type="NCBI Taxonomy" id="1841"/>
    <lineage>
        <taxon>Bacteria</taxon>
        <taxon>Bacillati</taxon>
        <taxon>Actinomycetota</taxon>
        <taxon>Actinomycetes</taxon>
        <taxon>Propionibacteriales</taxon>
        <taxon>Nocardioidaceae</taxon>
        <taxon>Nocardioides</taxon>
    </lineage>
</organism>
<sequence>MHRPSGQRYRHAALLLWHAGADPEGAKEHAQIGLVALREGTRGGIGNPRG</sequence>
<keyword evidence="2" id="KW-1185">Reference proteome</keyword>
<proteinExistence type="predicted"/>
<dbReference type="EMBL" id="JACHXG010000017">
    <property type="protein sequence ID" value="MBB3092145.1"/>
    <property type="molecule type" value="Genomic_DNA"/>
</dbReference>
<protein>
    <submittedName>
        <fullName evidence="1">Uncharacterized protein</fullName>
    </submittedName>
</protein>
<gene>
    <name evidence="1" type="ORF">FHS12_005122</name>
</gene>
<dbReference type="AlphaFoldDB" id="A0A7W5A9U3"/>
<reference evidence="1 2" key="1">
    <citation type="submission" date="2020-08" db="EMBL/GenBank/DDBJ databases">
        <title>Genomic Encyclopedia of Type Strains, Phase III (KMG-III): the genomes of soil and plant-associated and newly described type strains.</title>
        <authorList>
            <person name="Whitman W."/>
        </authorList>
    </citation>
    <scope>NUCLEOTIDE SEQUENCE [LARGE SCALE GENOMIC DNA]</scope>
    <source>
        <strain evidence="1 2">CECT 3302</strain>
    </source>
</reference>
<comment type="caution">
    <text evidence="1">The sequence shown here is derived from an EMBL/GenBank/DDBJ whole genome shotgun (WGS) entry which is preliminary data.</text>
</comment>